<protein>
    <recommendedName>
        <fullName evidence="8">Peptidase S8/S53 domain-containing protein</fullName>
    </recommendedName>
</protein>
<evidence type="ECO:0000256" key="4">
    <source>
        <dbReference type="ARBA" id="ARBA00022825"/>
    </source>
</evidence>
<keyword evidence="4" id="KW-0720">Serine protease</keyword>
<dbReference type="AlphaFoldDB" id="A0A0C3GVA1"/>
<dbReference type="PROSITE" id="PS00136">
    <property type="entry name" value="SUBTILASE_ASP"/>
    <property type="match status" value="1"/>
</dbReference>
<keyword evidence="7" id="KW-1185">Reference proteome</keyword>
<dbReference type="SUPFAM" id="SSF52743">
    <property type="entry name" value="Subtilisin-like"/>
    <property type="match status" value="1"/>
</dbReference>
<keyword evidence="3" id="KW-0378">Hydrolase</keyword>
<keyword evidence="5" id="KW-0472">Membrane</keyword>
<dbReference type="Gene3D" id="3.40.50.200">
    <property type="entry name" value="Peptidase S8/S53 domain"/>
    <property type="match status" value="1"/>
</dbReference>
<accession>A0A0C3GVA1</accession>
<dbReference type="InterPro" id="IPR036852">
    <property type="entry name" value="Peptidase_S8/S53_dom_sf"/>
</dbReference>
<dbReference type="PANTHER" id="PTHR43806:SF11">
    <property type="entry name" value="CEREVISIN-RELATED"/>
    <property type="match status" value="1"/>
</dbReference>
<keyword evidence="5" id="KW-0812">Transmembrane</keyword>
<reference evidence="7" key="2">
    <citation type="submission" date="2015-01" db="EMBL/GenBank/DDBJ databases">
        <title>Evolutionary Origins and Diversification of the Mycorrhizal Mutualists.</title>
        <authorList>
            <consortium name="DOE Joint Genome Institute"/>
            <consortium name="Mycorrhizal Genomics Consortium"/>
            <person name="Kohler A."/>
            <person name="Kuo A."/>
            <person name="Nagy L.G."/>
            <person name="Floudas D."/>
            <person name="Copeland A."/>
            <person name="Barry K.W."/>
            <person name="Cichocki N."/>
            <person name="Veneault-Fourrey C."/>
            <person name="LaButti K."/>
            <person name="Lindquist E.A."/>
            <person name="Lipzen A."/>
            <person name="Lundell T."/>
            <person name="Morin E."/>
            <person name="Murat C."/>
            <person name="Riley R."/>
            <person name="Ohm R."/>
            <person name="Sun H."/>
            <person name="Tunlid A."/>
            <person name="Henrissat B."/>
            <person name="Grigoriev I.V."/>
            <person name="Hibbett D.S."/>
            <person name="Martin F."/>
        </authorList>
    </citation>
    <scope>NUCLEOTIDE SEQUENCE [LARGE SCALE GENOMIC DNA]</scope>
    <source>
        <strain evidence="7">Zn</strain>
    </source>
</reference>
<keyword evidence="5" id="KW-1133">Transmembrane helix</keyword>
<dbReference type="EMBL" id="KN832891">
    <property type="protein sequence ID" value="KIM94226.1"/>
    <property type="molecule type" value="Genomic_DNA"/>
</dbReference>
<evidence type="ECO:0000256" key="1">
    <source>
        <dbReference type="ARBA" id="ARBA00011073"/>
    </source>
</evidence>
<sequence>MLQSLFLYSFLGSAIHLPYTKYLAWLLVILLTKPNCTEKATLMLSLIHLSNATDFVHFDAFRGYAATLMSLAFVTTSYYIVSLLPSLSQDTNTLNLVRGDQNVAFVETEQLLNNGPMLSSSPLSDNPLTNDSVASAKAKRDYNSITDLDAPFNLQMIGAGVKLTTPVYDGGGYEHIENAGRGVNIYILDTGVRVSHTAFGGRATNFGGLKSTDVSPYCNKDVAGIAGANHFGVAPGTNIINVKVICNGFSTKSVIKVLNDVLNEHNANRPLVDTAGNSGSARPWDRLGGMALILLANWFARRFGEKGV</sequence>
<dbReference type="GO" id="GO:0006508">
    <property type="term" value="P:proteolysis"/>
    <property type="evidence" value="ECO:0007669"/>
    <property type="project" value="UniProtKB-KW"/>
</dbReference>
<dbReference type="OrthoDB" id="206201at2759"/>
<dbReference type="HOGENOM" id="CLU_903434_0_0_1"/>
<dbReference type="InterPro" id="IPR050131">
    <property type="entry name" value="Peptidase_S8_subtilisin-like"/>
</dbReference>
<gene>
    <name evidence="6" type="ORF">OIDMADRAFT_61059</name>
</gene>
<evidence type="ECO:0000313" key="7">
    <source>
        <dbReference type="Proteomes" id="UP000054321"/>
    </source>
</evidence>
<dbReference type="PANTHER" id="PTHR43806">
    <property type="entry name" value="PEPTIDASE S8"/>
    <property type="match status" value="1"/>
</dbReference>
<proteinExistence type="inferred from homology"/>
<evidence type="ECO:0008006" key="8">
    <source>
        <dbReference type="Google" id="ProtNLM"/>
    </source>
</evidence>
<dbReference type="Proteomes" id="UP000054321">
    <property type="component" value="Unassembled WGS sequence"/>
</dbReference>
<evidence type="ECO:0000256" key="3">
    <source>
        <dbReference type="ARBA" id="ARBA00022801"/>
    </source>
</evidence>
<organism evidence="6 7">
    <name type="scientific">Oidiodendron maius (strain Zn)</name>
    <dbReference type="NCBI Taxonomy" id="913774"/>
    <lineage>
        <taxon>Eukaryota</taxon>
        <taxon>Fungi</taxon>
        <taxon>Dikarya</taxon>
        <taxon>Ascomycota</taxon>
        <taxon>Pezizomycotina</taxon>
        <taxon>Leotiomycetes</taxon>
        <taxon>Leotiomycetes incertae sedis</taxon>
        <taxon>Myxotrichaceae</taxon>
        <taxon>Oidiodendron</taxon>
    </lineage>
</organism>
<comment type="similarity">
    <text evidence="1">Belongs to the peptidase S8 family.</text>
</comment>
<evidence type="ECO:0000313" key="6">
    <source>
        <dbReference type="EMBL" id="KIM94226.1"/>
    </source>
</evidence>
<evidence type="ECO:0000256" key="5">
    <source>
        <dbReference type="SAM" id="Phobius"/>
    </source>
</evidence>
<evidence type="ECO:0000256" key="2">
    <source>
        <dbReference type="ARBA" id="ARBA00022670"/>
    </source>
</evidence>
<keyword evidence="2" id="KW-0645">Protease</keyword>
<name>A0A0C3GVA1_OIDMZ</name>
<dbReference type="STRING" id="913774.A0A0C3GVA1"/>
<dbReference type="GO" id="GO:0004252">
    <property type="term" value="F:serine-type endopeptidase activity"/>
    <property type="evidence" value="ECO:0007669"/>
    <property type="project" value="InterPro"/>
</dbReference>
<dbReference type="InParanoid" id="A0A0C3GVA1"/>
<dbReference type="InterPro" id="IPR023827">
    <property type="entry name" value="Peptidase_S8_Asp-AS"/>
</dbReference>
<feature type="transmembrane region" description="Helical" evidence="5">
    <location>
        <begin position="64"/>
        <end position="84"/>
    </location>
</feature>
<feature type="transmembrane region" description="Helical" evidence="5">
    <location>
        <begin position="6"/>
        <end position="28"/>
    </location>
</feature>
<reference evidence="6 7" key="1">
    <citation type="submission" date="2014-04" db="EMBL/GenBank/DDBJ databases">
        <authorList>
            <consortium name="DOE Joint Genome Institute"/>
            <person name="Kuo A."/>
            <person name="Martino E."/>
            <person name="Perotto S."/>
            <person name="Kohler A."/>
            <person name="Nagy L.G."/>
            <person name="Floudas D."/>
            <person name="Copeland A."/>
            <person name="Barry K.W."/>
            <person name="Cichocki N."/>
            <person name="Veneault-Fourrey C."/>
            <person name="LaButti K."/>
            <person name="Lindquist E.A."/>
            <person name="Lipzen A."/>
            <person name="Lundell T."/>
            <person name="Morin E."/>
            <person name="Murat C."/>
            <person name="Sun H."/>
            <person name="Tunlid A."/>
            <person name="Henrissat B."/>
            <person name="Grigoriev I.V."/>
            <person name="Hibbett D.S."/>
            <person name="Martin F."/>
            <person name="Nordberg H.P."/>
            <person name="Cantor M.N."/>
            <person name="Hua S.X."/>
        </authorList>
    </citation>
    <scope>NUCLEOTIDE SEQUENCE [LARGE SCALE GENOMIC DNA]</scope>
    <source>
        <strain evidence="6 7">Zn</strain>
    </source>
</reference>